<evidence type="ECO:0000256" key="2">
    <source>
        <dbReference type="ARBA" id="ARBA00022801"/>
    </source>
</evidence>
<dbReference type="Proteomes" id="UP000657006">
    <property type="component" value="Unassembled WGS sequence"/>
</dbReference>
<sequence length="193" mass="22006">MDSKLQNAFQFLSEIDRAKTVLRQNVVPPDLRRENDAEHSWHMAVCAMILAPYYPHPLDLSRCLSMILLHDVVEIDAGDTYCYDELANLDKADRECCAAERIFGLLGPEGAKWEALWKEFEAGESHEAKFAAIMDRIQPLLMHMRTDGCAWKTHGISREQVEKRNEAAKEQAPALWEAVTAMLDYGQSQGWLK</sequence>
<reference evidence="4" key="1">
    <citation type="submission" date="2020-08" db="EMBL/GenBank/DDBJ databases">
        <title>Genome public.</title>
        <authorList>
            <person name="Liu C."/>
            <person name="Sun Q."/>
        </authorList>
    </citation>
    <scope>NUCLEOTIDE SEQUENCE</scope>
    <source>
        <strain evidence="4">NSJ-32</strain>
    </source>
</reference>
<name>A0A926DQP9_9FIRM</name>
<evidence type="ECO:0000259" key="3">
    <source>
        <dbReference type="Pfam" id="PF13023"/>
    </source>
</evidence>
<keyword evidence="2" id="KW-0378">Hydrolase</keyword>
<evidence type="ECO:0000313" key="5">
    <source>
        <dbReference type="Proteomes" id="UP000657006"/>
    </source>
</evidence>
<keyword evidence="1" id="KW-0479">Metal-binding</keyword>
<dbReference type="GO" id="GO:0005737">
    <property type="term" value="C:cytoplasm"/>
    <property type="evidence" value="ECO:0007669"/>
    <property type="project" value="TreeGrafter"/>
</dbReference>
<dbReference type="GO" id="GO:0002953">
    <property type="term" value="F:5'-deoxynucleotidase activity"/>
    <property type="evidence" value="ECO:0007669"/>
    <property type="project" value="InterPro"/>
</dbReference>
<dbReference type="PANTHER" id="PTHR11845:SF13">
    <property type="entry name" value="5'-DEOXYNUCLEOTIDASE HDDC2"/>
    <property type="match status" value="1"/>
</dbReference>
<dbReference type="InterPro" id="IPR006674">
    <property type="entry name" value="HD_domain"/>
</dbReference>
<accession>A0A926DQP9</accession>
<proteinExistence type="predicted"/>
<keyword evidence="5" id="KW-1185">Reference proteome</keyword>
<dbReference type="AlphaFoldDB" id="A0A926DQP9"/>
<dbReference type="PANTHER" id="PTHR11845">
    <property type="entry name" value="5'-DEOXYNUCLEOTIDASE HDDC2"/>
    <property type="match status" value="1"/>
</dbReference>
<comment type="caution">
    <text evidence="4">The sequence shown here is derived from an EMBL/GenBank/DDBJ whole genome shotgun (WGS) entry which is preliminary data.</text>
</comment>
<dbReference type="Gene3D" id="1.10.3210.10">
    <property type="entry name" value="Hypothetical protein af1432"/>
    <property type="match status" value="1"/>
</dbReference>
<protein>
    <submittedName>
        <fullName evidence="4">HD domain-containing protein</fullName>
    </submittedName>
</protein>
<dbReference type="EMBL" id="JACRSQ010000004">
    <property type="protein sequence ID" value="MBC8542806.1"/>
    <property type="molecule type" value="Genomic_DNA"/>
</dbReference>
<organism evidence="4 5">
    <name type="scientific">Bianquea renquensis</name>
    <dbReference type="NCBI Taxonomy" id="2763661"/>
    <lineage>
        <taxon>Bacteria</taxon>
        <taxon>Bacillati</taxon>
        <taxon>Bacillota</taxon>
        <taxon>Clostridia</taxon>
        <taxon>Eubacteriales</taxon>
        <taxon>Bianqueaceae</taxon>
        <taxon>Bianquea</taxon>
    </lineage>
</organism>
<dbReference type="SUPFAM" id="SSF109604">
    <property type="entry name" value="HD-domain/PDEase-like"/>
    <property type="match status" value="1"/>
</dbReference>
<evidence type="ECO:0000256" key="1">
    <source>
        <dbReference type="ARBA" id="ARBA00022723"/>
    </source>
</evidence>
<gene>
    <name evidence="4" type="ORF">H8730_04500</name>
</gene>
<dbReference type="InterPro" id="IPR039356">
    <property type="entry name" value="YfbR/HDDC2"/>
</dbReference>
<feature type="domain" description="HD" evidence="3">
    <location>
        <begin position="15"/>
        <end position="176"/>
    </location>
</feature>
<evidence type="ECO:0000313" key="4">
    <source>
        <dbReference type="EMBL" id="MBC8542806.1"/>
    </source>
</evidence>
<dbReference type="GO" id="GO:0046872">
    <property type="term" value="F:metal ion binding"/>
    <property type="evidence" value="ECO:0007669"/>
    <property type="project" value="UniProtKB-KW"/>
</dbReference>
<dbReference type="Pfam" id="PF13023">
    <property type="entry name" value="HD_3"/>
    <property type="match status" value="1"/>
</dbReference>